<feature type="transmembrane region" description="Helical" evidence="1">
    <location>
        <begin position="193"/>
        <end position="210"/>
    </location>
</feature>
<accession>A0A286EAD6</accession>
<gene>
    <name evidence="2" type="ORF">SAMN02746062_01034</name>
</gene>
<feature type="transmembrane region" description="Helical" evidence="1">
    <location>
        <begin position="49"/>
        <end position="67"/>
    </location>
</feature>
<feature type="transmembrane region" description="Helical" evidence="1">
    <location>
        <begin position="87"/>
        <end position="105"/>
    </location>
</feature>
<feature type="transmembrane region" description="Helical" evidence="1">
    <location>
        <begin position="285"/>
        <end position="301"/>
    </location>
</feature>
<keyword evidence="1" id="KW-1133">Transmembrane helix</keyword>
<dbReference type="EMBL" id="OCNF01000007">
    <property type="protein sequence ID" value="SOD67887.1"/>
    <property type="molecule type" value="Genomic_DNA"/>
</dbReference>
<reference evidence="2 3" key="1">
    <citation type="submission" date="2017-09" db="EMBL/GenBank/DDBJ databases">
        <authorList>
            <person name="Ehlers B."/>
            <person name="Leendertz F.H."/>
        </authorList>
    </citation>
    <scope>NUCLEOTIDE SEQUENCE [LARGE SCALE GENOMIC DNA]</scope>
    <source>
        <strain evidence="2 3">DSM 16848</strain>
    </source>
</reference>
<feature type="transmembrane region" description="Helical" evidence="1">
    <location>
        <begin position="117"/>
        <end position="135"/>
    </location>
</feature>
<feature type="transmembrane region" description="Helical" evidence="1">
    <location>
        <begin position="253"/>
        <end position="273"/>
    </location>
</feature>
<feature type="transmembrane region" description="Helical" evidence="1">
    <location>
        <begin position="222"/>
        <end position="241"/>
    </location>
</feature>
<evidence type="ECO:0000313" key="3">
    <source>
        <dbReference type="Proteomes" id="UP000219669"/>
    </source>
</evidence>
<evidence type="ECO:0000256" key="1">
    <source>
        <dbReference type="SAM" id="Phobius"/>
    </source>
</evidence>
<proteinExistence type="predicted"/>
<protein>
    <submittedName>
        <fullName evidence="2">Chloramphenicol-sensitive protein RarD</fullName>
    </submittedName>
</protein>
<keyword evidence="1" id="KW-0472">Membrane</keyword>
<keyword evidence="1" id="KW-0812">Transmembrane</keyword>
<dbReference type="SUPFAM" id="SSF103481">
    <property type="entry name" value="Multidrug resistance efflux transporter EmrE"/>
    <property type="match status" value="1"/>
</dbReference>
<keyword evidence="3" id="KW-1185">Reference proteome</keyword>
<dbReference type="Proteomes" id="UP000219669">
    <property type="component" value="Unassembled WGS sequence"/>
</dbReference>
<feature type="transmembrane region" description="Helical" evidence="1">
    <location>
        <begin position="20"/>
        <end position="37"/>
    </location>
</feature>
<name>A0A286EAD6_9NEIS</name>
<dbReference type="InterPro" id="IPR037185">
    <property type="entry name" value="EmrE-like"/>
</dbReference>
<dbReference type="RefSeq" id="WP_224446382.1">
    <property type="nucleotide sequence ID" value="NZ_CP083931.1"/>
</dbReference>
<sequence>MAIFFFRQPETMNTSLQKGMIAAIASNILFAVLYLYSGWLKPMTGTDVFAWRMITMWFGLCLLVWVLGGGREVGKFLLSLRGQPKKWLLVVLPTPLFAFQLWLFMYAPVNGMGVDTAMGYFLFPLVLALGGRLCFKTKLNHWQMGALALAACAVAHELWQTRAVAWSMWAVCLGYPPYYLLRRHANVPALTGLLIDLTLIAPCAVAYLWWTGGFGQVANWSAKYFVLVPMLGLTSAVALGLNLQANRDLPVPLFSILSYLEPVLLFGVAWLILGAEVSAKSLPTYGLIVLALALSILDGCLKMRRERQIQAQTVLAK</sequence>
<organism evidence="2 3">
    <name type="scientific">Alysiella filiformis DSM 16848</name>
    <dbReference type="NCBI Taxonomy" id="1120981"/>
    <lineage>
        <taxon>Bacteria</taxon>
        <taxon>Pseudomonadati</taxon>
        <taxon>Pseudomonadota</taxon>
        <taxon>Betaproteobacteria</taxon>
        <taxon>Neisseriales</taxon>
        <taxon>Neisseriaceae</taxon>
        <taxon>Alysiella</taxon>
    </lineage>
</organism>
<evidence type="ECO:0000313" key="2">
    <source>
        <dbReference type="EMBL" id="SOD67887.1"/>
    </source>
</evidence>
<dbReference type="AlphaFoldDB" id="A0A286EAD6"/>